<reference evidence="4 5" key="1">
    <citation type="journal article" date="2011" name="Nat. Biotechnol.">
        <title>Comparative genomic analysis of the thermophilic biomass-degrading fungi Myceliophthora thermophila and Thielavia terrestris.</title>
        <authorList>
            <person name="Berka R.M."/>
            <person name="Grigoriev I.V."/>
            <person name="Otillar R."/>
            <person name="Salamov A."/>
            <person name="Grimwood J."/>
            <person name="Reid I."/>
            <person name="Ishmael N."/>
            <person name="John T."/>
            <person name="Darmond C."/>
            <person name="Moisan M.-C."/>
            <person name="Henrissat B."/>
            <person name="Coutinho P.M."/>
            <person name="Lombard V."/>
            <person name="Natvig D.O."/>
            <person name="Lindquist E."/>
            <person name="Schmutz J."/>
            <person name="Lucas S."/>
            <person name="Harris P."/>
            <person name="Powlowski J."/>
            <person name="Bellemare A."/>
            <person name="Taylor D."/>
            <person name="Butler G."/>
            <person name="de Vries R.P."/>
            <person name="Allijn I.E."/>
            <person name="van den Brink J."/>
            <person name="Ushinsky S."/>
            <person name="Storms R."/>
            <person name="Powell A.J."/>
            <person name="Paulsen I.T."/>
            <person name="Elbourne L.D.H."/>
            <person name="Baker S.E."/>
            <person name="Magnuson J."/>
            <person name="LaBoissiere S."/>
            <person name="Clutterbuck A.J."/>
            <person name="Martinez D."/>
            <person name="Wogulis M."/>
            <person name="de Leon A.L."/>
            <person name="Rey M.W."/>
            <person name="Tsang A."/>
        </authorList>
    </citation>
    <scope>NUCLEOTIDE SEQUENCE [LARGE SCALE GENOMIC DNA]</scope>
    <source>
        <strain evidence="5">ATCC 38088 / NRRL 8126</strain>
    </source>
</reference>
<dbReference type="Proteomes" id="UP000008181">
    <property type="component" value="Chromosome 3"/>
</dbReference>
<gene>
    <name evidence="4" type="ORF">THITE_53601</name>
</gene>
<keyword evidence="2" id="KW-1133">Transmembrane helix</keyword>
<feature type="transmembrane region" description="Helical" evidence="2">
    <location>
        <begin position="492"/>
        <end position="516"/>
    </location>
</feature>
<dbReference type="RefSeq" id="XP_003653908.1">
    <property type="nucleotide sequence ID" value="XM_003653860.1"/>
</dbReference>
<protein>
    <recommendedName>
        <fullName evidence="6">Mid2 domain-containing protein</fullName>
    </recommendedName>
</protein>
<feature type="compositionally biased region" description="Low complexity" evidence="1">
    <location>
        <begin position="456"/>
        <end position="470"/>
    </location>
</feature>
<feature type="chain" id="PRO_5003436938" description="Mid2 domain-containing protein" evidence="3">
    <location>
        <begin position="20"/>
        <end position="572"/>
    </location>
</feature>
<proteinExistence type="predicted"/>
<dbReference type="HOGENOM" id="CLU_025283_0_0_1"/>
<dbReference type="AlphaFoldDB" id="G2R635"/>
<dbReference type="STRING" id="578455.G2R635"/>
<dbReference type="GeneID" id="11516164"/>
<sequence length="572" mass="59672">MVAFGVVSALAWAAGLALASHSPAPLVGIRTRNYPGTSDEFTIREIRRRLAALARGQKNFTIGNSTTLEQAWDNVVLFTQSFENSANFTNGATVDTEIDIEVKCSQCYFKAGITANLTIDGEIDIGADVKNLTTQFGEEIKNLTETAVASLKSVGEQVLDAIEAAFDDSRHLTLDDVIDFDNVTIDTDIDIVPPPLPEVQLLFQIDFLDLYVAIDFTIGAHAALSLPLFRSNTPLGSGFHLVLDDPTGFHIALFGQDVSDLFFVGMEVGVYANVAELLTNITGGADLAAAENGCELKIAQEYTLGVGAFAGATVGIGDHTWGGQPNTTVPIFYTTLLDVCAATPSTNPATATTAALSARQAADDDLQTTTLTTTLTFTGVGCATAAVALCPQSLQTTSIRTTVSTLVTAVPKGATATFPASIATTVASTVPLGKQAKALSATSGAPTSFVPPPPTTSSSSAAATSSKAPGSDVLGDINKVLDGETGGVSNKLIIGLSVGLGVPFVIAVIAGIVFFIRRKRYAPVPKSDTAVEYTGGYQSPMAAEREREAMLKKEPAVAVGELNQPPQAAYHD</sequence>
<dbReference type="KEGG" id="ttt:THITE_53601"/>
<keyword evidence="5" id="KW-1185">Reference proteome</keyword>
<keyword evidence="2" id="KW-0812">Transmembrane</keyword>
<dbReference type="OrthoDB" id="4733706at2759"/>
<evidence type="ECO:0000313" key="4">
    <source>
        <dbReference type="EMBL" id="AEO67572.1"/>
    </source>
</evidence>
<evidence type="ECO:0000256" key="1">
    <source>
        <dbReference type="SAM" id="MobiDB-lite"/>
    </source>
</evidence>
<accession>G2R635</accession>
<evidence type="ECO:0000256" key="3">
    <source>
        <dbReference type="SAM" id="SignalP"/>
    </source>
</evidence>
<keyword evidence="2" id="KW-0472">Membrane</keyword>
<name>G2R635_THETT</name>
<feature type="signal peptide" evidence="3">
    <location>
        <begin position="1"/>
        <end position="19"/>
    </location>
</feature>
<dbReference type="EMBL" id="CP003011">
    <property type="protein sequence ID" value="AEO67572.1"/>
    <property type="molecule type" value="Genomic_DNA"/>
</dbReference>
<keyword evidence="3" id="KW-0732">Signal</keyword>
<evidence type="ECO:0008006" key="6">
    <source>
        <dbReference type="Google" id="ProtNLM"/>
    </source>
</evidence>
<dbReference type="eggNOG" id="ENOG502RV0S">
    <property type="taxonomic scope" value="Eukaryota"/>
</dbReference>
<evidence type="ECO:0000256" key="2">
    <source>
        <dbReference type="SAM" id="Phobius"/>
    </source>
</evidence>
<evidence type="ECO:0000313" key="5">
    <source>
        <dbReference type="Proteomes" id="UP000008181"/>
    </source>
</evidence>
<organism evidence="4 5">
    <name type="scientific">Thermothielavioides terrestris (strain ATCC 38088 / NRRL 8126)</name>
    <name type="common">Thielavia terrestris</name>
    <dbReference type="NCBI Taxonomy" id="578455"/>
    <lineage>
        <taxon>Eukaryota</taxon>
        <taxon>Fungi</taxon>
        <taxon>Dikarya</taxon>
        <taxon>Ascomycota</taxon>
        <taxon>Pezizomycotina</taxon>
        <taxon>Sordariomycetes</taxon>
        <taxon>Sordariomycetidae</taxon>
        <taxon>Sordariales</taxon>
        <taxon>Chaetomiaceae</taxon>
        <taxon>Thermothielavioides</taxon>
        <taxon>Thermothielavioides terrestris</taxon>
    </lineage>
</organism>
<feature type="region of interest" description="Disordered" evidence="1">
    <location>
        <begin position="443"/>
        <end position="470"/>
    </location>
</feature>